<evidence type="ECO:0000313" key="2">
    <source>
        <dbReference type="Proteomes" id="UP000318017"/>
    </source>
</evidence>
<reference evidence="1 2" key="1">
    <citation type="submission" date="2019-02" db="EMBL/GenBank/DDBJ databases">
        <title>Deep-cultivation of Planctomycetes and their phenomic and genomic characterization uncovers novel biology.</title>
        <authorList>
            <person name="Wiegand S."/>
            <person name="Jogler M."/>
            <person name="Boedeker C."/>
            <person name="Pinto D."/>
            <person name="Vollmers J."/>
            <person name="Rivas-Marin E."/>
            <person name="Kohn T."/>
            <person name="Peeters S.H."/>
            <person name="Heuer A."/>
            <person name="Rast P."/>
            <person name="Oberbeckmann S."/>
            <person name="Bunk B."/>
            <person name="Jeske O."/>
            <person name="Meyerdierks A."/>
            <person name="Storesund J.E."/>
            <person name="Kallscheuer N."/>
            <person name="Luecker S."/>
            <person name="Lage O.M."/>
            <person name="Pohl T."/>
            <person name="Merkel B.J."/>
            <person name="Hornburger P."/>
            <person name="Mueller R.-W."/>
            <person name="Bruemmer F."/>
            <person name="Labrenz M."/>
            <person name="Spormann A.M."/>
            <person name="Op den Camp H."/>
            <person name="Overmann J."/>
            <person name="Amann R."/>
            <person name="Jetten M.S.M."/>
            <person name="Mascher T."/>
            <person name="Medema M.H."/>
            <person name="Devos D.P."/>
            <person name="Kaster A.-K."/>
            <person name="Ovreas L."/>
            <person name="Rohde M."/>
            <person name="Galperin M.Y."/>
            <person name="Jogler C."/>
        </authorList>
    </citation>
    <scope>NUCLEOTIDE SEQUENCE [LARGE SCALE GENOMIC DNA]</scope>
    <source>
        <strain evidence="1 2">Q31a</strain>
    </source>
</reference>
<dbReference type="EMBL" id="CP036298">
    <property type="protein sequence ID" value="QDV23631.1"/>
    <property type="molecule type" value="Genomic_DNA"/>
</dbReference>
<sequence>MLSVFSYTNLPENCWASLAGFDWLSWNDLCQGYPTQKGEADLEQAAVGESHLA</sequence>
<dbReference type="KEGG" id="ahel:Q31a_19340"/>
<accession>A0A518G4V9</accession>
<organism evidence="1 2">
    <name type="scientific">Aureliella helgolandensis</name>
    <dbReference type="NCBI Taxonomy" id="2527968"/>
    <lineage>
        <taxon>Bacteria</taxon>
        <taxon>Pseudomonadati</taxon>
        <taxon>Planctomycetota</taxon>
        <taxon>Planctomycetia</taxon>
        <taxon>Pirellulales</taxon>
        <taxon>Pirellulaceae</taxon>
        <taxon>Aureliella</taxon>
    </lineage>
</organism>
<proteinExistence type="predicted"/>
<gene>
    <name evidence="1" type="ORF">Q31a_19340</name>
</gene>
<dbReference type="Proteomes" id="UP000318017">
    <property type="component" value="Chromosome"/>
</dbReference>
<dbReference type="AlphaFoldDB" id="A0A518G4V9"/>
<protein>
    <submittedName>
        <fullName evidence="1">Uncharacterized protein</fullName>
    </submittedName>
</protein>
<keyword evidence="2" id="KW-1185">Reference proteome</keyword>
<name>A0A518G4V9_9BACT</name>
<evidence type="ECO:0000313" key="1">
    <source>
        <dbReference type="EMBL" id="QDV23631.1"/>
    </source>
</evidence>